<evidence type="ECO:0000313" key="1">
    <source>
        <dbReference type="EMBL" id="PNV74375.1"/>
    </source>
</evidence>
<gene>
    <name evidence="1" type="ORF">BES34_014420</name>
</gene>
<sequence>MGNIGSNRYDVYPSSAYTIGDEWHVVDSQIDEGGSVTDCGICGGNQSCFTTGDSFFCPGCPPGYTQTDNHHFCWTGGTTFAPCCSSTCCTEICNSCHVPDYFTRYKVYVYRFFSWVQINEYTVHGQFWS</sequence>
<organism evidence="1 2">
    <name type="scientific">Leptospira inadai serovar Lyme</name>
    <dbReference type="NCBI Taxonomy" id="293084"/>
    <lineage>
        <taxon>Bacteria</taxon>
        <taxon>Pseudomonadati</taxon>
        <taxon>Spirochaetota</taxon>
        <taxon>Spirochaetia</taxon>
        <taxon>Leptospirales</taxon>
        <taxon>Leptospiraceae</taxon>
        <taxon>Leptospira</taxon>
    </lineage>
</organism>
<comment type="caution">
    <text evidence="1">The sequence shown here is derived from an EMBL/GenBank/DDBJ whole genome shotgun (WGS) entry which is preliminary data.</text>
</comment>
<name>A0ABX4YGJ8_9LEPT</name>
<accession>A0ABX4YGJ8</accession>
<keyword evidence="2" id="KW-1185">Reference proteome</keyword>
<reference evidence="1" key="1">
    <citation type="submission" date="2018-01" db="EMBL/GenBank/DDBJ databases">
        <title>Genomic characterization of Leptospira inadai serogroup Lyme isolated from captured rat in Brazil and comparative analysis with human reference strain.</title>
        <authorList>
            <person name="Moreno L.Z."/>
            <person name="Loureiro A.P."/>
            <person name="Miraglia F."/>
            <person name="Kremer F.S."/>
            <person name="Eslabao M.R."/>
            <person name="Dellagostin O.A."/>
            <person name="Lilenbaum W."/>
            <person name="Moreno A.M."/>
        </authorList>
    </citation>
    <scope>NUCLEOTIDE SEQUENCE [LARGE SCALE GENOMIC DNA]</scope>
    <source>
        <strain evidence="1">M34/99</strain>
    </source>
</reference>
<dbReference type="EMBL" id="MCRM02000015">
    <property type="protein sequence ID" value="PNV74375.1"/>
    <property type="molecule type" value="Genomic_DNA"/>
</dbReference>
<protein>
    <recommendedName>
        <fullName evidence="3">TNFR-Cys domain-containing protein</fullName>
    </recommendedName>
</protein>
<dbReference type="Proteomes" id="UP000094669">
    <property type="component" value="Unassembled WGS sequence"/>
</dbReference>
<evidence type="ECO:0008006" key="3">
    <source>
        <dbReference type="Google" id="ProtNLM"/>
    </source>
</evidence>
<evidence type="ECO:0000313" key="2">
    <source>
        <dbReference type="Proteomes" id="UP000094669"/>
    </source>
</evidence>
<proteinExistence type="predicted"/>